<dbReference type="Proteomes" id="UP000008514">
    <property type="component" value="Chromosome"/>
</dbReference>
<dbReference type="AlphaFoldDB" id="K4IGC6"/>
<organism evidence="1 2">
    <name type="scientific">Psychroflexus torquis (strain ATCC 700755 / CIP 106069 / ACAM 623)</name>
    <dbReference type="NCBI Taxonomy" id="313595"/>
    <lineage>
        <taxon>Bacteria</taxon>
        <taxon>Pseudomonadati</taxon>
        <taxon>Bacteroidota</taxon>
        <taxon>Flavobacteriia</taxon>
        <taxon>Flavobacteriales</taxon>
        <taxon>Flavobacteriaceae</taxon>
        <taxon>Psychroflexus</taxon>
    </lineage>
</organism>
<name>K4IGC6_PSYTT</name>
<dbReference type="EMBL" id="CP003879">
    <property type="protein sequence ID" value="AFU68116.1"/>
    <property type="molecule type" value="Genomic_DNA"/>
</dbReference>
<reference evidence="1" key="1">
    <citation type="submission" date="2006-03" db="EMBL/GenBank/DDBJ databases">
        <authorList>
            <person name="Bowman J."/>
            <person name="Ferriera S."/>
            <person name="Johnson J."/>
            <person name="Kravitz S."/>
            <person name="Halpern A."/>
            <person name="Remington K."/>
            <person name="Beeson K."/>
            <person name="Tran B."/>
            <person name="Rogers Y.-H."/>
            <person name="Friedman R."/>
            <person name="Venter J.C."/>
        </authorList>
    </citation>
    <scope>NUCLEOTIDE SEQUENCE [LARGE SCALE GENOMIC DNA]</scope>
    <source>
        <strain evidence="1">ATCC 700755</strain>
    </source>
</reference>
<evidence type="ECO:0000313" key="2">
    <source>
        <dbReference type="Proteomes" id="UP000008514"/>
    </source>
</evidence>
<evidence type="ECO:0000313" key="1">
    <source>
        <dbReference type="EMBL" id="AFU68116.1"/>
    </source>
</evidence>
<sequence>METTSGNKNEWQQCIKIIRAFVLNRKSMSFNKVHQIVDLAFIKEQIKNKIQRFG</sequence>
<reference evidence="1" key="2">
    <citation type="submission" date="2012-09" db="EMBL/GenBank/DDBJ databases">
        <title>The complete sequence of Psychroflexus torquis an extreme psychrophile from sea-ice that is stimulated by light.</title>
        <authorList>
            <person name="Feng S."/>
            <person name="Powell S.M."/>
            <person name="Bowman J.P."/>
        </authorList>
    </citation>
    <scope>NUCLEOTIDE SEQUENCE [LARGE SCALE GENOMIC DNA]</scope>
    <source>
        <strain evidence="1">ATCC 700755</strain>
    </source>
</reference>
<dbReference type="HOGENOM" id="CLU_3047178_0_0_10"/>
<accession>K4IGC6</accession>
<dbReference type="KEGG" id="ptq:P700755_001155"/>
<keyword evidence="2" id="KW-1185">Reference proteome</keyword>
<protein>
    <submittedName>
        <fullName evidence="1">Uncharacterized protein</fullName>
    </submittedName>
</protein>
<dbReference type="STRING" id="313595.P700755_001155"/>
<proteinExistence type="predicted"/>
<gene>
    <name evidence="1" type="ordered locus">P700755_001155</name>
</gene>